<keyword evidence="11" id="KW-0449">Lipoprotein</keyword>
<comment type="subcellular location">
    <subcellularLocation>
        <location evidence="2">Cell membrane</location>
        <topology evidence="2">Multi-pass membrane protein</topology>
    </subcellularLocation>
    <subcellularLocation>
        <location evidence="1">Cytoplasm</location>
    </subcellularLocation>
</comment>
<dbReference type="PANTHER" id="PTHR15207">
    <property type="entry name" value="NONSYNDROMIC HEARING IMPAIRMENT PROTEIN"/>
    <property type="match status" value="1"/>
</dbReference>
<dbReference type="Proteomes" id="UP000007303">
    <property type="component" value="Unassembled WGS sequence"/>
</dbReference>
<keyword evidence="7" id="KW-1210">Necrosis</keyword>
<keyword evidence="10" id="KW-0564">Palmitate</keyword>
<dbReference type="OMA" id="EMTNDCL"/>
<dbReference type="GO" id="GO:0009617">
    <property type="term" value="P:response to bacterium"/>
    <property type="evidence" value="ECO:0007669"/>
    <property type="project" value="Ensembl"/>
</dbReference>
<evidence type="ECO:0000259" key="12">
    <source>
        <dbReference type="Pfam" id="PF04598"/>
    </source>
</evidence>
<evidence type="ECO:0000313" key="14">
    <source>
        <dbReference type="Ensembl" id="ENSTNIP00000005007.1"/>
    </source>
</evidence>
<proteinExistence type="inferred from homology"/>
<keyword evidence="9" id="KW-0472">Membrane</keyword>
<sequence>MFAAATRSFVEEVDVGGSLIPVSSPNDGVSALTVVVKRKRLWFWQKPKYTPTDFKLNDLLTGNPPIKPDVSESDFIKYTGTYGDKIQGNVDASFSPLQASVALEGNDSSKLQASFGGLRKEEVDMQKLLHDCKDRILDMSHCLILQAKDKPRRAFGIVKERIVTAQPCSVVEEVQQGGQCGAGLSLCGPSTPKVFLKDNASLLKDSNVTMEIPVHTPVAFALTELEIRHDGRFELCLMSDTKGGFEVDGLHQTKAVGVTGAPANDQLRQELEALGQHFHLLAALPVGTRSSLLQQLTKVLEDRRALSSLQSVLDQVCLDESTSLRDLPASESHEQTVHSILELLEPSGPAGQRAPALAALHLIVSAMDEMTDECLALLRTCCSSAALHTLELLVRHLAGEGEMPPSGGDEDVYERAERLFAAANVSLKRGGGALRVEVKQQPGQLPLVLCIAIRGLASLAR</sequence>
<dbReference type="Ensembl" id="ENSTNIT00000005153.1">
    <property type="protein sequence ID" value="ENSTNIP00000005007.1"/>
    <property type="gene ID" value="ENSTNIG00000002463.1"/>
</dbReference>
<evidence type="ECO:0000256" key="10">
    <source>
        <dbReference type="ARBA" id="ARBA00023139"/>
    </source>
</evidence>
<dbReference type="InterPro" id="IPR042377">
    <property type="entry name" value="GSDME"/>
</dbReference>
<organism evidence="14 15">
    <name type="scientific">Tetraodon nigroviridis</name>
    <name type="common">Spotted green pufferfish</name>
    <name type="synonym">Chelonodon nigroviridis</name>
    <dbReference type="NCBI Taxonomy" id="99883"/>
    <lineage>
        <taxon>Eukaryota</taxon>
        <taxon>Metazoa</taxon>
        <taxon>Chordata</taxon>
        <taxon>Craniata</taxon>
        <taxon>Vertebrata</taxon>
        <taxon>Euteleostomi</taxon>
        <taxon>Actinopterygii</taxon>
        <taxon>Neopterygii</taxon>
        <taxon>Teleostei</taxon>
        <taxon>Neoteleostei</taxon>
        <taxon>Acanthomorphata</taxon>
        <taxon>Eupercaria</taxon>
        <taxon>Tetraodontiformes</taxon>
        <taxon>Tetradontoidea</taxon>
        <taxon>Tetraodontidae</taxon>
        <taxon>Tetraodon</taxon>
    </lineage>
</organism>
<dbReference type="InterPro" id="IPR040460">
    <property type="entry name" value="Gasdermin_pore"/>
</dbReference>
<evidence type="ECO:0000256" key="6">
    <source>
        <dbReference type="ARBA" id="ARBA00022490"/>
    </source>
</evidence>
<evidence type="ECO:0000256" key="9">
    <source>
        <dbReference type="ARBA" id="ARBA00023136"/>
    </source>
</evidence>
<dbReference type="GO" id="GO:0005737">
    <property type="term" value="C:cytoplasm"/>
    <property type="evidence" value="ECO:0007669"/>
    <property type="project" value="UniProtKB-SubCell"/>
</dbReference>
<evidence type="ECO:0000313" key="15">
    <source>
        <dbReference type="Proteomes" id="UP000007303"/>
    </source>
</evidence>
<dbReference type="GO" id="GO:0012501">
    <property type="term" value="P:programmed cell death"/>
    <property type="evidence" value="ECO:0007669"/>
    <property type="project" value="UniProtKB-KW"/>
</dbReference>
<feature type="domain" description="Gasdermin pore forming" evidence="12">
    <location>
        <begin position="1"/>
        <end position="246"/>
    </location>
</feature>
<keyword evidence="15" id="KW-1185">Reference proteome</keyword>
<dbReference type="HOGENOM" id="CLU_042999_0_0_1"/>
<evidence type="ECO:0000256" key="4">
    <source>
        <dbReference type="ARBA" id="ARBA00022452"/>
    </source>
</evidence>
<dbReference type="STRING" id="99883.ENSTNIP00000005007"/>
<keyword evidence="5" id="KW-1003">Cell membrane</keyword>
<keyword evidence="8" id="KW-0812">Transmembrane</keyword>
<comment type="similarity">
    <text evidence="3">Belongs to the gasdermin family.</text>
</comment>
<evidence type="ECO:0000256" key="5">
    <source>
        <dbReference type="ARBA" id="ARBA00022475"/>
    </source>
</evidence>
<evidence type="ECO:0000259" key="13">
    <source>
        <dbReference type="Pfam" id="PF17708"/>
    </source>
</evidence>
<dbReference type="InterPro" id="IPR041263">
    <property type="entry name" value="Gasdermin_PUB"/>
</dbReference>
<dbReference type="GO" id="GO:0042472">
    <property type="term" value="P:inner ear morphogenesis"/>
    <property type="evidence" value="ECO:0007669"/>
    <property type="project" value="Ensembl"/>
</dbReference>
<protein>
    <submittedName>
        <fullName evidence="14">Gasdermin Eb</fullName>
    </submittedName>
</protein>
<reference evidence="14" key="3">
    <citation type="submission" date="2025-09" db="UniProtKB">
        <authorList>
            <consortium name="Ensembl"/>
        </authorList>
    </citation>
    <scope>IDENTIFICATION</scope>
</reference>
<dbReference type="AlphaFoldDB" id="H3C9T5"/>
<evidence type="ECO:0000256" key="8">
    <source>
        <dbReference type="ARBA" id="ARBA00022692"/>
    </source>
</evidence>
<name>H3C9T5_TETNG</name>
<dbReference type="GeneTree" id="ENSGT00940000155880"/>
<accession>H3C9T5</accession>
<evidence type="ECO:0000256" key="3">
    <source>
        <dbReference type="ARBA" id="ARBA00009279"/>
    </source>
</evidence>
<dbReference type="Pfam" id="PF04598">
    <property type="entry name" value="Gasdermin"/>
    <property type="match status" value="1"/>
</dbReference>
<keyword evidence="6" id="KW-0963">Cytoplasm</keyword>
<dbReference type="GO" id="GO:0005886">
    <property type="term" value="C:plasma membrane"/>
    <property type="evidence" value="ECO:0007669"/>
    <property type="project" value="UniProtKB-SubCell"/>
</dbReference>
<keyword evidence="4" id="KW-1134">Transmembrane beta strand</keyword>
<feature type="domain" description="Gasdermin PUB" evidence="13">
    <location>
        <begin position="266"/>
        <end position="401"/>
    </location>
</feature>
<evidence type="ECO:0000256" key="7">
    <source>
        <dbReference type="ARBA" id="ARBA00022590"/>
    </source>
</evidence>
<dbReference type="GO" id="GO:0070269">
    <property type="term" value="P:pyroptotic inflammatory response"/>
    <property type="evidence" value="ECO:0007669"/>
    <property type="project" value="Ensembl"/>
</dbReference>
<dbReference type="FunCoup" id="H3C9T5">
    <property type="interactions" value="807"/>
</dbReference>
<evidence type="ECO:0000256" key="2">
    <source>
        <dbReference type="ARBA" id="ARBA00004651"/>
    </source>
</evidence>
<evidence type="ECO:0000256" key="11">
    <source>
        <dbReference type="ARBA" id="ARBA00023288"/>
    </source>
</evidence>
<reference evidence="14" key="2">
    <citation type="submission" date="2025-08" db="UniProtKB">
        <authorList>
            <consortium name="Ensembl"/>
        </authorList>
    </citation>
    <scope>IDENTIFICATION</scope>
</reference>
<reference evidence="15" key="1">
    <citation type="journal article" date="2004" name="Nature">
        <title>Genome duplication in the teleost fish Tetraodon nigroviridis reveals the early vertebrate proto-karyotype.</title>
        <authorList>
            <person name="Jaillon O."/>
            <person name="Aury J.-M."/>
            <person name="Brunet F."/>
            <person name="Petit J.-L."/>
            <person name="Stange-Thomann N."/>
            <person name="Mauceli E."/>
            <person name="Bouneau L."/>
            <person name="Fischer C."/>
            <person name="Ozouf-Costaz C."/>
            <person name="Bernot A."/>
            <person name="Nicaud S."/>
            <person name="Jaffe D."/>
            <person name="Fisher S."/>
            <person name="Lutfalla G."/>
            <person name="Dossat C."/>
            <person name="Segurens B."/>
            <person name="Dasilva C."/>
            <person name="Salanoubat M."/>
            <person name="Levy M."/>
            <person name="Boudet N."/>
            <person name="Castellano S."/>
            <person name="Anthouard V."/>
            <person name="Jubin C."/>
            <person name="Castelli V."/>
            <person name="Katinka M."/>
            <person name="Vacherie B."/>
            <person name="Biemont C."/>
            <person name="Skalli Z."/>
            <person name="Cattolico L."/>
            <person name="Poulain J."/>
            <person name="De Berardinis V."/>
            <person name="Cruaud C."/>
            <person name="Duprat S."/>
            <person name="Brottier P."/>
            <person name="Coutanceau J.-P."/>
            <person name="Gouzy J."/>
            <person name="Parra G."/>
            <person name="Lardier G."/>
            <person name="Chapple C."/>
            <person name="McKernan K.J."/>
            <person name="McEwan P."/>
            <person name="Bosak S."/>
            <person name="Kellis M."/>
            <person name="Volff J.-N."/>
            <person name="Guigo R."/>
            <person name="Zody M.C."/>
            <person name="Mesirov J."/>
            <person name="Lindblad-Toh K."/>
            <person name="Birren B."/>
            <person name="Nusbaum C."/>
            <person name="Kahn D."/>
            <person name="Robinson-Rechavi M."/>
            <person name="Laudet V."/>
            <person name="Schachter V."/>
            <person name="Quetier F."/>
            <person name="Saurin W."/>
            <person name="Scarpelli C."/>
            <person name="Wincker P."/>
            <person name="Lander E.S."/>
            <person name="Weissenbach J."/>
            <person name="Roest Crollius H."/>
        </authorList>
    </citation>
    <scope>NUCLEOTIDE SEQUENCE [LARGE SCALE GENOMIC DNA]</scope>
</reference>
<evidence type="ECO:0000256" key="1">
    <source>
        <dbReference type="ARBA" id="ARBA00004496"/>
    </source>
</evidence>
<dbReference type="Pfam" id="PF17708">
    <property type="entry name" value="Gasdermin_C"/>
    <property type="match status" value="1"/>
</dbReference>
<dbReference type="InParanoid" id="H3C9T5"/>
<dbReference type="PANTHER" id="PTHR15207:SF3">
    <property type="entry name" value="DEAFNESS, AUTOSOMAL DOMINANT 5-RELATED"/>
    <property type="match status" value="1"/>
</dbReference>